<dbReference type="SUPFAM" id="SSF103473">
    <property type="entry name" value="MFS general substrate transporter"/>
    <property type="match status" value="1"/>
</dbReference>
<dbReference type="EMBL" id="AZSP01000238">
    <property type="protein sequence ID" value="PVE09919.1"/>
    <property type="molecule type" value="Genomic_DNA"/>
</dbReference>
<feature type="transmembrane region" description="Helical" evidence="1">
    <location>
        <begin position="40"/>
        <end position="59"/>
    </location>
</feature>
<dbReference type="InterPro" id="IPR036259">
    <property type="entry name" value="MFS_trans_sf"/>
</dbReference>
<dbReference type="Proteomes" id="UP000245992">
    <property type="component" value="Unassembled WGS sequence"/>
</dbReference>
<proteinExistence type="predicted"/>
<protein>
    <recommendedName>
        <fullName evidence="4">Major facilitator superfamily (MFS) profile domain-containing protein</fullName>
    </recommendedName>
</protein>
<dbReference type="RefSeq" id="WP_030350958.1">
    <property type="nucleotide sequence ID" value="NZ_AZSP01000238.1"/>
</dbReference>
<evidence type="ECO:0000313" key="2">
    <source>
        <dbReference type="EMBL" id="PVE09919.1"/>
    </source>
</evidence>
<gene>
    <name evidence="2" type="ORF">Y717_25890</name>
</gene>
<keyword evidence="3" id="KW-1185">Reference proteome</keyword>
<evidence type="ECO:0000256" key="1">
    <source>
        <dbReference type="SAM" id="Phobius"/>
    </source>
</evidence>
<sequence>MGRQIGGAVGLAVLVTIAATTTGHSHLTTPAAATVHGYRIALLVCAAVVLAGALSALLLPRPPKDAAAVA</sequence>
<name>A0A2T7T467_9ACTN</name>
<accession>A0A2T7T467</accession>
<evidence type="ECO:0008006" key="4">
    <source>
        <dbReference type="Google" id="ProtNLM"/>
    </source>
</evidence>
<keyword evidence="1" id="KW-0812">Transmembrane</keyword>
<dbReference type="AlphaFoldDB" id="A0A2T7T467"/>
<evidence type="ECO:0000313" key="3">
    <source>
        <dbReference type="Proteomes" id="UP000245992"/>
    </source>
</evidence>
<organism evidence="2 3">
    <name type="scientific">Streptomyces scopuliridis RB72</name>
    <dbReference type="NCBI Taxonomy" id="1440053"/>
    <lineage>
        <taxon>Bacteria</taxon>
        <taxon>Bacillati</taxon>
        <taxon>Actinomycetota</taxon>
        <taxon>Actinomycetes</taxon>
        <taxon>Kitasatosporales</taxon>
        <taxon>Streptomycetaceae</taxon>
        <taxon>Streptomyces</taxon>
    </lineage>
</organism>
<reference evidence="2 3" key="1">
    <citation type="submission" date="2013-12" db="EMBL/GenBank/DDBJ databases">
        <title>Annotated genome of Streptomyces scopuliridis.</title>
        <authorList>
            <person name="Olson J.B."/>
        </authorList>
    </citation>
    <scope>NUCLEOTIDE SEQUENCE [LARGE SCALE GENOMIC DNA]</scope>
    <source>
        <strain evidence="2 3">RB72</strain>
    </source>
</reference>
<comment type="caution">
    <text evidence="2">The sequence shown here is derived from an EMBL/GenBank/DDBJ whole genome shotgun (WGS) entry which is preliminary data.</text>
</comment>
<keyword evidence="1" id="KW-1133">Transmembrane helix</keyword>
<keyword evidence="1" id="KW-0472">Membrane</keyword>